<dbReference type="EMBL" id="CP141259">
    <property type="protein sequence ID" value="WRL44209.1"/>
    <property type="molecule type" value="Genomic_DNA"/>
</dbReference>
<dbReference type="PANTHER" id="PTHR38097:SF2">
    <property type="entry name" value="DNA-BINDING PROTEIN STPA"/>
    <property type="match status" value="1"/>
</dbReference>
<feature type="region of interest" description="Disordered" evidence="5">
    <location>
        <begin position="124"/>
        <end position="172"/>
    </location>
</feature>
<evidence type="ECO:0000256" key="3">
    <source>
        <dbReference type="ARBA" id="ARBA00022490"/>
    </source>
</evidence>
<dbReference type="SMART" id="SM00528">
    <property type="entry name" value="HNS"/>
    <property type="match status" value="1"/>
</dbReference>
<reference evidence="7 8" key="1">
    <citation type="submission" date="2023-12" db="EMBL/GenBank/DDBJ databases">
        <title>A. evansii MAY27, complete genome.</title>
        <authorList>
            <person name="Wang Y."/>
        </authorList>
    </citation>
    <scope>NUCLEOTIDE SEQUENCE [LARGE SCALE GENOMIC DNA]</scope>
    <source>
        <strain evidence="7 8">MAY27</strain>
    </source>
</reference>
<dbReference type="Proteomes" id="UP001626593">
    <property type="component" value="Chromosome"/>
</dbReference>
<keyword evidence="8" id="KW-1185">Reference proteome</keyword>
<gene>
    <name evidence="7" type="ORF">U5817_13415</name>
</gene>
<dbReference type="Pfam" id="PF00816">
    <property type="entry name" value="Histone_HNS"/>
    <property type="match status" value="1"/>
</dbReference>
<evidence type="ECO:0000259" key="6">
    <source>
        <dbReference type="SMART" id="SM00528"/>
    </source>
</evidence>
<sequence length="172" mass="18367">MTQNLSRYTLPQLKQLSARIAKEIAKQESAGKASMLKKLQKMAREHGLSLDELVGTSGATQTQPAKAPAKAIPAARVPLPAKYRHPSNKELAWSGRGRRPQWVEAWLANGGAMDALATAAQKFDKRQAKLKAPAESRPTASEAVPAPGPRTDAPNPVEYAPDALSAQPDASV</sequence>
<organism evidence="7 8">
    <name type="scientific">Aromatoleum evansii</name>
    <name type="common">Azoarcus evansii</name>
    <dbReference type="NCBI Taxonomy" id="59406"/>
    <lineage>
        <taxon>Bacteria</taxon>
        <taxon>Pseudomonadati</taxon>
        <taxon>Pseudomonadota</taxon>
        <taxon>Betaproteobacteria</taxon>
        <taxon>Rhodocyclales</taxon>
        <taxon>Rhodocyclaceae</taxon>
        <taxon>Aromatoleum</taxon>
    </lineage>
</organism>
<proteinExistence type="inferred from homology"/>
<keyword evidence="3" id="KW-0963">Cytoplasm</keyword>
<dbReference type="PANTHER" id="PTHR38097">
    <property type="match status" value="1"/>
</dbReference>
<evidence type="ECO:0000256" key="2">
    <source>
        <dbReference type="ARBA" id="ARBA00010610"/>
    </source>
</evidence>
<evidence type="ECO:0000313" key="8">
    <source>
        <dbReference type="Proteomes" id="UP001626593"/>
    </source>
</evidence>
<dbReference type="InterPro" id="IPR037150">
    <property type="entry name" value="H-NS_C_dom_sf"/>
</dbReference>
<comment type="similarity">
    <text evidence="2">Belongs to the histone-like protein H-NS family.</text>
</comment>
<evidence type="ECO:0000256" key="5">
    <source>
        <dbReference type="SAM" id="MobiDB-lite"/>
    </source>
</evidence>
<keyword evidence="4" id="KW-0238">DNA-binding</keyword>
<name>A0ABZ1AH09_AROEV</name>
<accession>A0ABZ1AH09</accession>
<evidence type="ECO:0000256" key="4">
    <source>
        <dbReference type="ARBA" id="ARBA00023125"/>
    </source>
</evidence>
<evidence type="ECO:0000313" key="7">
    <source>
        <dbReference type="EMBL" id="WRL44209.1"/>
    </source>
</evidence>
<dbReference type="RefSeq" id="WP_407277663.1">
    <property type="nucleotide sequence ID" value="NZ_CP141259.1"/>
</dbReference>
<dbReference type="InterPro" id="IPR027444">
    <property type="entry name" value="H-NS_C_dom"/>
</dbReference>
<comment type="subcellular location">
    <subcellularLocation>
        <location evidence="1">Cytoplasm</location>
        <location evidence="1">Nucleoid</location>
    </subcellularLocation>
</comment>
<feature type="domain" description="DNA-binding protein H-NS-like C-terminal" evidence="6">
    <location>
        <begin position="73"/>
        <end position="118"/>
    </location>
</feature>
<protein>
    <submittedName>
        <fullName evidence="7">H-NS histone family protein</fullName>
    </submittedName>
</protein>
<dbReference type="SUPFAM" id="SSF81273">
    <property type="entry name" value="H-NS histone-like proteins"/>
    <property type="match status" value="1"/>
</dbReference>
<dbReference type="Gene3D" id="4.10.430.10">
    <property type="entry name" value="Histone-like protein H-NS, C-terminal domain"/>
    <property type="match status" value="1"/>
</dbReference>
<evidence type="ECO:0000256" key="1">
    <source>
        <dbReference type="ARBA" id="ARBA00004453"/>
    </source>
</evidence>